<dbReference type="InterPro" id="IPR036196">
    <property type="entry name" value="Ptyr_pPase_sf"/>
</dbReference>
<dbReference type="Proteomes" id="UP000319619">
    <property type="component" value="Unassembled WGS sequence"/>
</dbReference>
<evidence type="ECO:0000256" key="1">
    <source>
        <dbReference type="ARBA" id="ARBA00022849"/>
    </source>
</evidence>
<sequence>MIPKTVLFVCTHNSARSQMAEGLLNHLYGDGFQAFSAGTEKTQVRIPAIEAMKRIGIDISHHESKTVGSFGEKEFDIVITVCENAKENCPYIPTRGERLHWSFDDPASATGTDAEKLAVFERVRDEIRKRIEGYFGEL</sequence>
<dbReference type="Gene3D" id="3.40.50.2300">
    <property type="match status" value="1"/>
</dbReference>
<accession>A0A532UVX0</accession>
<organism evidence="3 4">
    <name type="scientific">candidate division LCP-89 bacterium B3_LCP</name>
    <dbReference type="NCBI Taxonomy" id="2012998"/>
    <lineage>
        <taxon>Bacteria</taxon>
        <taxon>Pseudomonadati</taxon>
        <taxon>Bacteria division LCP-89</taxon>
    </lineage>
</organism>
<keyword evidence="1" id="KW-0059">Arsenical resistance</keyword>
<dbReference type="CDD" id="cd16345">
    <property type="entry name" value="LMWP_ArsC"/>
    <property type="match status" value="1"/>
</dbReference>
<reference evidence="3 4" key="1">
    <citation type="submission" date="2017-06" db="EMBL/GenBank/DDBJ databases">
        <title>Novel microbial phyla capable of carbon fixation and sulfur reduction in deep-sea sediments.</title>
        <authorList>
            <person name="Huang J."/>
            <person name="Baker B."/>
            <person name="Wang Y."/>
        </authorList>
    </citation>
    <scope>NUCLEOTIDE SEQUENCE [LARGE SCALE GENOMIC DNA]</scope>
    <source>
        <strain evidence="3">B3_LCP</strain>
    </source>
</reference>
<dbReference type="Pfam" id="PF01451">
    <property type="entry name" value="LMWPc"/>
    <property type="match status" value="1"/>
</dbReference>
<dbReference type="PANTHER" id="PTHR43428:SF1">
    <property type="entry name" value="ARSENATE REDUCTASE"/>
    <property type="match status" value="1"/>
</dbReference>
<dbReference type="SMART" id="SM00226">
    <property type="entry name" value="LMWPc"/>
    <property type="match status" value="1"/>
</dbReference>
<evidence type="ECO:0000313" key="3">
    <source>
        <dbReference type="EMBL" id="TKJ39090.1"/>
    </source>
</evidence>
<protein>
    <submittedName>
        <fullName evidence="3">Protein-tyrosine-phosphatase</fullName>
    </submittedName>
</protein>
<dbReference type="EMBL" id="NJBN01000008">
    <property type="protein sequence ID" value="TKJ39090.1"/>
    <property type="molecule type" value="Genomic_DNA"/>
</dbReference>
<dbReference type="InterPro" id="IPR023485">
    <property type="entry name" value="Ptyr_pPase"/>
</dbReference>
<proteinExistence type="predicted"/>
<dbReference type="AlphaFoldDB" id="A0A532UVX0"/>
<evidence type="ECO:0000313" key="4">
    <source>
        <dbReference type="Proteomes" id="UP000319619"/>
    </source>
</evidence>
<feature type="domain" description="Phosphotyrosine protein phosphatase I" evidence="2">
    <location>
        <begin position="4"/>
        <end position="137"/>
    </location>
</feature>
<comment type="caution">
    <text evidence="3">The sequence shown here is derived from an EMBL/GenBank/DDBJ whole genome shotgun (WGS) entry which is preliminary data.</text>
</comment>
<dbReference type="GO" id="GO:0046685">
    <property type="term" value="P:response to arsenic-containing substance"/>
    <property type="evidence" value="ECO:0007669"/>
    <property type="project" value="UniProtKB-KW"/>
</dbReference>
<dbReference type="PANTHER" id="PTHR43428">
    <property type="entry name" value="ARSENATE REDUCTASE"/>
    <property type="match status" value="1"/>
</dbReference>
<gene>
    <name evidence="3" type="ORF">CEE37_11765</name>
</gene>
<evidence type="ECO:0000259" key="2">
    <source>
        <dbReference type="SMART" id="SM00226"/>
    </source>
</evidence>
<dbReference type="SUPFAM" id="SSF52788">
    <property type="entry name" value="Phosphotyrosine protein phosphatases I"/>
    <property type="match status" value="1"/>
</dbReference>
<name>A0A532UVX0_UNCL8</name>